<dbReference type="eggNOG" id="COG3127">
    <property type="taxonomic scope" value="Bacteria"/>
</dbReference>
<dbReference type="Proteomes" id="UP000012040">
    <property type="component" value="Chromosome"/>
</dbReference>
<feature type="domain" description="ABC3 transporter permease C-terminal" evidence="7">
    <location>
        <begin position="256"/>
        <end position="371"/>
    </location>
</feature>
<dbReference type="OrthoDB" id="5287208at2"/>
<accession>M4VT58</accession>
<keyword evidence="2" id="KW-1003">Cell membrane</keyword>
<feature type="transmembrane region" description="Helical" evidence="6">
    <location>
        <begin position="762"/>
        <end position="793"/>
    </location>
</feature>
<gene>
    <name evidence="8" type="ORF">A11Q_2178</name>
</gene>
<dbReference type="InterPro" id="IPR003838">
    <property type="entry name" value="ABC3_permease_C"/>
</dbReference>
<dbReference type="STRING" id="1184267.A11Q_2178"/>
<dbReference type="GO" id="GO:0005886">
    <property type="term" value="C:plasma membrane"/>
    <property type="evidence" value="ECO:0007669"/>
    <property type="project" value="UniProtKB-SubCell"/>
</dbReference>
<organism evidence="8 9">
    <name type="scientific">Pseudobdellovibrio exovorus JSS</name>
    <dbReference type="NCBI Taxonomy" id="1184267"/>
    <lineage>
        <taxon>Bacteria</taxon>
        <taxon>Pseudomonadati</taxon>
        <taxon>Bdellovibrionota</taxon>
        <taxon>Bdellovibrionia</taxon>
        <taxon>Bdellovibrionales</taxon>
        <taxon>Pseudobdellovibrionaceae</taxon>
        <taxon>Pseudobdellovibrio</taxon>
    </lineage>
</organism>
<dbReference type="KEGG" id="bex:A11Q_2178"/>
<keyword evidence="4 6" id="KW-1133">Transmembrane helix</keyword>
<reference evidence="8 9" key="1">
    <citation type="journal article" date="2013" name="ISME J.">
        <title>By their genes ye shall know them: genomic signatures of predatory bacteria.</title>
        <authorList>
            <person name="Pasternak Z."/>
            <person name="Pietrokovski S."/>
            <person name="Rotem O."/>
            <person name="Gophna U."/>
            <person name="Lurie-Weinberger M.N."/>
            <person name="Jurkevitch E."/>
        </authorList>
    </citation>
    <scope>NUCLEOTIDE SEQUENCE [LARGE SCALE GENOMIC DNA]</scope>
    <source>
        <strain evidence="8 9">JSS</strain>
    </source>
</reference>
<comment type="subcellular location">
    <subcellularLocation>
        <location evidence="1">Cell membrane</location>
        <topology evidence="1">Multi-pass membrane protein</topology>
    </subcellularLocation>
</comment>
<evidence type="ECO:0000259" key="7">
    <source>
        <dbReference type="Pfam" id="PF02687"/>
    </source>
</evidence>
<dbReference type="RefSeq" id="WP_015470884.1">
    <property type="nucleotide sequence ID" value="NC_020813.1"/>
</dbReference>
<feature type="transmembrane region" description="Helical" evidence="6">
    <location>
        <begin position="419"/>
        <end position="442"/>
    </location>
</feature>
<evidence type="ECO:0000256" key="1">
    <source>
        <dbReference type="ARBA" id="ARBA00004651"/>
    </source>
</evidence>
<dbReference type="AlphaFoldDB" id="M4VT58"/>
<feature type="transmembrane region" description="Helical" evidence="6">
    <location>
        <begin position="389"/>
        <end position="407"/>
    </location>
</feature>
<keyword evidence="5 6" id="KW-0472">Membrane</keyword>
<feature type="transmembrane region" description="Helical" evidence="6">
    <location>
        <begin position="347"/>
        <end position="368"/>
    </location>
</feature>
<feature type="transmembrane region" description="Helical" evidence="6">
    <location>
        <begin position="20"/>
        <end position="41"/>
    </location>
</feature>
<dbReference type="Pfam" id="PF02687">
    <property type="entry name" value="FtsX"/>
    <property type="match status" value="2"/>
</dbReference>
<evidence type="ECO:0000256" key="4">
    <source>
        <dbReference type="ARBA" id="ARBA00022989"/>
    </source>
</evidence>
<dbReference type="HOGENOM" id="CLU_009475_3_0_7"/>
<dbReference type="PATRIC" id="fig|1184267.3.peg.2205"/>
<evidence type="ECO:0000256" key="6">
    <source>
        <dbReference type="SAM" id="Phobius"/>
    </source>
</evidence>
<feature type="transmembrane region" description="Helical" evidence="6">
    <location>
        <begin position="253"/>
        <end position="273"/>
    </location>
</feature>
<keyword evidence="3 6" id="KW-0812">Transmembrane</keyword>
<dbReference type="PANTHER" id="PTHR30287">
    <property type="entry name" value="MEMBRANE COMPONENT OF PREDICTED ABC SUPERFAMILY METABOLITE UPTAKE TRANSPORTER"/>
    <property type="match status" value="1"/>
</dbReference>
<evidence type="ECO:0000313" key="9">
    <source>
        <dbReference type="Proteomes" id="UP000012040"/>
    </source>
</evidence>
<feature type="domain" description="ABC3 transporter permease C-terminal" evidence="7">
    <location>
        <begin position="721"/>
        <end position="825"/>
    </location>
</feature>
<evidence type="ECO:0000256" key="2">
    <source>
        <dbReference type="ARBA" id="ARBA00022475"/>
    </source>
</evidence>
<evidence type="ECO:0000256" key="3">
    <source>
        <dbReference type="ARBA" id="ARBA00022692"/>
    </source>
</evidence>
<name>M4VT58_9BACT</name>
<feature type="transmembrane region" description="Helical" evidence="6">
    <location>
        <begin position="306"/>
        <end position="327"/>
    </location>
</feature>
<proteinExistence type="predicted"/>
<feature type="transmembrane region" description="Helical" evidence="6">
    <location>
        <begin position="721"/>
        <end position="742"/>
    </location>
</feature>
<keyword evidence="9" id="KW-1185">Reference proteome</keyword>
<evidence type="ECO:0000256" key="5">
    <source>
        <dbReference type="ARBA" id="ARBA00023136"/>
    </source>
</evidence>
<protein>
    <submittedName>
        <fullName evidence="8">ABC-type transport system, permease component</fullName>
    </submittedName>
</protein>
<dbReference type="EMBL" id="CP003537">
    <property type="protein sequence ID" value="AGH96394.1"/>
    <property type="molecule type" value="Genomic_DNA"/>
</dbReference>
<evidence type="ECO:0000313" key="8">
    <source>
        <dbReference type="EMBL" id="AGH96394.1"/>
    </source>
</evidence>
<dbReference type="InterPro" id="IPR038766">
    <property type="entry name" value="Membrane_comp_ABC_pdt"/>
</dbReference>
<feature type="transmembrane region" description="Helical" evidence="6">
    <location>
        <begin position="805"/>
        <end position="827"/>
    </location>
</feature>
<dbReference type="PANTHER" id="PTHR30287:SF1">
    <property type="entry name" value="INNER MEMBRANE PROTEIN"/>
    <property type="match status" value="1"/>
</dbReference>
<sequence>MSLKNLLRLAFLELARYRNISLFLVLNLALGIVGFFLLQIFQQSLLQQSAEKAQVILGGDLSISARRAFGEQERQAWESQIQFEKSSHFYSMFSMLRTPTDSKLTSVGVFDDNYPLYGQFKLSDGPFASDRARVWVDPEIQEMLDLKIGDLVEIGESSFAYSGVIVEDPSRLFRGTGFAPRVLIHKNFLIDAGLLKPGSTFTEYWSYKTAPTYDVVSAKSNLEKLIVDPVVRIENTKDSAQDSNRVLKYFTDYLGLVALVALGLCFLCGSYLLQWTFLNKKKSIAIYKTLGLSDEKIVGIYLLQNFILSLLACFLGYLLVQGVLPILQRVITEEFNLPINLVFSLKALIVTCLIAVLGPMLMVVPQIIQIVDLRPLMLFQNVETRVKKSWAYFFWLVSSVLVFWGLSVWQSNSFKVGSLFSIALVGLIIFFQVINRVILYFLEKMSSRFGWLTRYSVRGLTRKPASAGLVFTTMSLATLVLSLLPHVKSSIINEIRPDVSSQIPSLFLFDIQPEQVQGLQAISQELLKQDLELSPLVRSRILKVNEENYERAVQTGEIQTREADDEARFRNRGINLTYRDHLQASEDLIKGKFQTDFSEENPESLPQISLEKRYAGRVGIDIGDIVTFDVQGVELKAIVSSLRQVRWTSFQPNFFILFPKGVLEEAPQIFLTSISSEQRSVVKEFQRRVATNYKNVSIIDVTSTVENSLKYIEQMSIGLQFMAWLAVLVGLFVFVVLLNTQIKERLQEMNLLQIMGSTNAQVLKVVLTQFVLLMTTSIVFGVILGLVMAWIVITVSFDLTTVYDIQYLLLLGAILIPVCALALYIGLKPLKKLNPMDLIRQI</sequence>
<feature type="transmembrane region" description="Helical" evidence="6">
    <location>
        <begin position="463"/>
        <end position="484"/>
    </location>
</feature>